<dbReference type="PROSITE" id="PS50878">
    <property type="entry name" value="RT_POL"/>
    <property type="match status" value="1"/>
</dbReference>
<keyword evidence="3" id="KW-1185">Reference proteome</keyword>
<dbReference type="SUPFAM" id="SSF56672">
    <property type="entry name" value="DNA/RNA polymerases"/>
    <property type="match status" value="1"/>
</dbReference>
<dbReference type="CDD" id="cd00085">
    <property type="entry name" value="HNHc"/>
    <property type="match status" value="1"/>
</dbReference>
<evidence type="ECO:0000313" key="2">
    <source>
        <dbReference type="EMBL" id="QFS43548.1"/>
    </source>
</evidence>
<feature type="domain" description="Reverse transcriptase" evidence="1">
    <location>
        <begin position="105"/>
        <end position="358"/>
    </location>
</feature>
<organism evidence="2 3">
    <name type="scientific">Nostoc sphaeroides CCNUC1</name>
    <dbReference type="NCBI Taxonomy" id="2653204"/>
    <lineage>
        <taxon>Bacteria</taxon>
        <taxon>Bacillati</taxon>
        <taxon>Cyanobacteriota</taxon>
        <taxon>Cyanophyceae</taxon>
        <taxon>Nostocales</taxon>
        <taxon>Nostocaceae</taxon>
        <taxon>Nostoc</taxon>
    </lineage>
</organism>
<dbReference type="InterPro" id="IPR051083">
    <property type="entry name" value="GrpII_Intron_Splice-Mob/Def"/>
</dbReference>
<reference evidence="2 3" key="1">
    <citation type="submission" date="2019-10" db="EMBL/GenBank/DDBJ databases">
        <title>Genomic and transcriptomic insights into the perfect genentic adaptation of a filamentous nitrogen-fixing cyanobacterium to rice fields.</title>
        <authorList>
            <person name="Chen Z."/>
        </authorList>
    </citation>
    <scope>NUCLEOTIDE SEQUENCE [LARGE SCALE GENOMIC DNA]</scope>
    <source>
        <strain evidence="2">CCNUC1</strain>
    </source>
</reference>
<dbReference type="InterPro" id="IPR003615">
    <property type="entry name" value="HNH_nuc"/>
</dbReference>
<dbReference type="GO" id="GO:0003676">
    <property type="term" value="F:nucleic acid binding"/>
    <property type="evidence" value="ECO:0007669"/>
    <property type="project" value="InterPro"/>
</dbReference>
<dbReference type="Pfam" id="PF01844">
    <property type="entry name" value="HNH"/>
    <property type="match status" value="1"/>
</dbReference>
<dbReference type="KEGG" id="nsh:GXM_01021"/>
<keyword evidence="2" id="KW-0548">Nucleotidyltransferase</keyword>
<dbReference type="InterPro" id="IPR013597">
    <property type="entry name" value="Mat_intron_G2"/>
</dbReference>
<dbReference type="CDD" id="cd01651">
    <property type="entry name" value="RT_G2_intron"/>
    <property type="match status" value="1"/>
</dbReference>
<gene>
    <name evidence="2" type="ORF">GXM_01021</name>
</gene>
<name>A0A5P8VSX1_9NOSO</name>
<keyword evidence="2" id="KW-0808">Transferase</keyword>
<dbReference type="PANTHER" id="PTHR34047:SF10">
    <property type="entry name" value="GROUP II INTRON-ASSOCIATED OPEN READING FRAME"/>
    <property type="match status" value="1"/>
</dbReference>
<dbReference type="InterPro" id="IPR002711">
    <property type="entry name" value="HNH"/>
</dbReference>
<proteinExistence type="predicted"/>
<keyword evidence="2" id="KW-0695">RNA-directed DNA polymerase</keyword>
<protein>
    <submittedName>
        <fullName evidence="2">LtrA, RNA-directed DNA polymerase</fullName>
    </submittedName>
</protein>
<dbReference type="InterPro" id="IPR000477">
    <property type="entry name" value="RT_dom"/>
</dbReference>
<dbReference type="InterPro" id="IPR043502">
    <property type="entry name" value="DNA/RNA_pol_sf"/>
</dbReference>
<dbReference type="Pfam" id="PF08388">
    <property type="entry name" value="GIIM"/>
    <property type="match status" value="1"/>
</dbReference>
<dbReference type="EMBL" id="CP045226">
    <property type="protein sequence ID" value="QFS43548.1"/>
    <property type="molecule type" value="Genomic_DNA"/>
</dbReference>
<dbReference type="GO" id="GO:0004519">
    <property type="term" value="F:endonuclease activity"/>
    <property type="evidence" value="ECO:0007669"/>
    <property type="project" value="InterPro"/>
</dbReference>
<dbReference type="GO" id="GO:0003964">
    <property type="term" value="F:RNA-directed DNA polymerase activity"/>
    <property type="evidence" value="ECO:0007669"/>
    <property type="project" value="UniProtKB-KW"/>
</dbReference>
<accession>A0A5P8VSX1</accession>
<dbReference type="Pfam" id="PF13655">
    <property type="entry name" value="RVT_N"/>
    <property type="match status" value="1"/>
</dbReference>
<dbReference type="Gene3D" id="1.10.30.50">
    <property type="match status" value="1"/>
</dbReference>
<dbReference type="Proteomes" id="UP000326678">
    <property type="component" value="Chromosome Gxm1"/>
</dbReference>
<dbReference type="NCBIfam" id="TIGR04416">
    <property type="entry name" value="group_II_RT_mat"/>
    <property type="match status" value="1"/>
</dbReference>
<dbReference type="PANTHER" id="PTHR34047">
    <property type="entry name" value="NUCLEAR INTRON MATURASE 1, MITOCHONDRIAL-RELATED"/>
    <property type="match status" value="1"/>
</dbReference>
<evidence type="ECO:0000259" key="1">
    <source>
        <dbReference type="PROSITE" id="PS50878"/>
    </source>
</evidence>
<sequence length="638" mass="73271">MSRSVGKLEVTVAMNKPKSDLVMNTEGWKTINWRQAERYVFKLQKRIYAASRRGDVKQCRKLQHTLMRSWSNRVLAVRRVTVENQGKKTAGVDGIKSLPPKARFELARQLKLTGKSKPTRRVWIPKPGREEKRPLGIPVMYDRALQAVAKAALEPEWEAVFEPNSYGFRPGRSCHDAIKQIKNCIQTKAKFVLDADIAKCFDRINHEALLQKLNIKGKIRQQIKAWLKSGVIDKGAFTATSEGTPQGGVISPLLANIALHGLEEKLKQYAETLPLKKKKGTVSKALRRQSLTYIRYADDFVVFHKDKAVVQRCREIISEWLAGIGLELKPEKTRLTHTLNHELSEDGKAGFDFLGHHIQQYPAGKYRSNIDAQGKILGFNTLITPSKKASKAHQEEIGKIITKHRSSPQTAIIKDLNPVIRGWTSYFSKSDVVTVGELSKQDYLTYLKLRRWAKRRCGNINDGHIKYWIPIGDNNWVFATRVGTANPLRLLNHNEFACSSTDYVKVKGDKSPYDGDTVYWSKRLGTHPQMPNRKAKLLKIQKGKCPWCGLSFQEWDVLEVDHKIPRALSGKDEYKNLQLLHRHCHDEKTAIDLKEIRKKNHSKFLEKLSQFWEKFDWEWINDIPFFKGLKVRKPENDK</sequence>
<dbReference type="AlphaFoldDB" id="A0A5P8VSX1"/>
<dbReference type="Pfam" id="PF00078">
    <property type="entry name" value="RVT_1"/>
    <property type="match status" value="1"/>
</dbReference>
<dbReference type="InterPro" id="IPR025960">
    <property type="entry name" value="RVT_N"/>
</dbReference>
<evidence type="ECO:0000313" key="3">
    <source>
        <dbReference type="Proteomes" id="UP000326678"/>
    </source>
</evidence>
<dbReference type="GO" id="GO:0008270">
    <property type="term" value="F:zinc ion binding"/>
    <property type="evidence" value="ECO:0007669"/>
    <property type="project" value="InterPro"/>
</dbReference>
<dbReference type="SMART" id="SM00507">
    <property type="entry name" value="HNHc"/>
    <property type="match status" value="1"/>
</dbReference>
<dbReference type="InterPro" id="IPR030931">
    <property type="entry name" value="Group_II_RT_mat"/>
</dbReference>